<evidence type="ECO:0008006" key="4">
    <source>
        <dbReference type="Google" id="ProtNLM"/>
    </source>
</evidence>
<feature type="chain" id="PRO_5031048761" description="DUF3833 domain-containing protein" evidence="1">
    <location>
        <begin position="22"/>
        <end position="168"/>
    </location>
</feature>
<name>A0A7W6K1Z9_9HYPH</name>
<sequence length="168" mass="18896">MFRLAASFLTAAIIGLVPARAADAAPFSLESYFKGSTIATGSFTAINGVKRDFTVDLNGKWDGRTLVLVENFRYADGERDRKTWRFRKIAENRYRGTREDVVGETTVTVRGDTATFTYLVDIPASGKVMRVRFHDRMVLKPDGTLVNNALVTKWALPVAWTKVVFRRK</sequence>
<dbReference type="Proteomes" id="UP000584824">
    <property type="component" value="Unassembled WGS sequence"/>
</dbReference>
<comment type="caution">
    <text evidence="2">The sequence shown here is derived from an EMBL/GenBank/DDBJ whole genome shotgun (WGS) entry which is preliminary data.</text>
</comment>
<evidence type="ECO:0000256" key="1">
    <source>
        <dbReference type="SAM" id="SignalP"/>
    </source>
</evidence>
<feature type="signal peptide" evidence="1">
    <location>
        <begin position="1"/>
        <end position="21"/>
    </location>
</feature>
<keyword evidence="3" id="KW-1185">Reference proteome</keyword>
<evidence type="ECO:0000313" key="2">
    <source>
        <dbReference type="EMBL" id="MBB4103691.1"/>
    </source>
</evidence>
<organism evidence="2 3">
    <name type="scientific">Allorhizobium borbori</name>
    <dbReference type="NCBI Taxonomy" id="485907"/>
    <lineage>
        <taxon>Bacteria</taxon>
        <taxon>Pseudomonadati</taxon>
        <taxon>Pseudomonadota</taxon>
        <taxon>Alphaproteobacteria</taxon>
        <taxon>Hyphomicrobiales</taxon>
        <taxon>Rhizobiaceae</taxon>
        <taxon>Rhizobium/Agrobacterium group</taxon>
        <taxon>Allorhizobium</taxon>
    </lineage>
</organism>
<reference evidence="2 3" key="1">
    <citation type="submission" date="2020-08" db="EMBL/GenBank/DDBJ databases">
        <title>Genomic Encyclopedia of Type Strains, Phase IV (KMG-IV): sequencing the most valuable type-strain genomes for metagenomic binning, comparative biology and taxonomic classification.</title>
        <authorList>
            <person name="Goeker M."/>
        </authorList>
    </citation>
    <scope>NUCLEOTIDE SEQUENCE [LARGE SCALE GENOMIC DNA]</scope>
    <source>
        <strain evidence="2 3">DSM 26385</strain>
    </source>
</reference>
<keyword evidence="1" id="KW-0732">Signal</keyword>
<accession>A0A7W6K1Z9</accession>
<dbReference type="AlphaFoldDB" id="A0A7W6K1Z9"/>
<dbReference type="InterPro" id="IPR024409">
    <property type="entry name" value="DUF3833"/>
</dbReference>
<dbReference type="EMBL" id="JACIDU010000008">
    <property type="protein sequence ID" value="MBB4103691.1"/>
    <property type="molecule type" value="Genomic_DNA"/>
</dbReference>
<proteinExistence type="predicted"/>
<dbReference type="RefSeq" id="WP_183792472.1">
    <property type="nucleotide sequence ID" value="NZ_JACIDU010000008.1"/>
</dbReference>
<evidence type="ECO:0000313" key="3">
    <source>
        <dbReference type="Proteomes" id="UP000584824"/>
    </source>
</evidence>
<dbReference type="Pfam" id="PF12915">
    <property type="entry name" value="DUF3833"/>
    <property type="match status" value="1"/>
</dbReference>
<gene>
    <name evidence="2" type="ORF">GGQ66_002259</name>
</gene>
<protein>
    <recommendedName>
        <fullName evidence="4">DUF3833 domain-containing protein</fullName>
    </recommendedName>
</protein>